<gene>
    <name evidence="2" type="ORF">C470_05291</name>
</gene>
<dbReference type="AlphaFoldDB" id="M0NXU9"/>
<dbReference type="Proteomes" id="UP000011581">
    <property type="component" value="Unassembled WGS sequence"/>
</dbReference>
<name>M0NXU9_9EURY</name>
<feature type="region of interest" description="Disordered" evidence="1">
    <location>
        <begin position="285"/>
        <end position="310"/>
    </location>
</feature>
<reference evidence="2 3" key="1">
    <citation type="journal article" date="2014" name="PLoS Genet.">
        <title>Phylogenetically driven sequencing of extremely halophilic archaea reveals strategies for static and dynamic osmo-response.</title>
        <authorList>
            <person name="Becker E.A."/>
            <person name="Seitzer P.M."/>
            <person name="Tritt A."/>
            <person name="Larsen D."/>
            <person name="Krusor M."/>
            <person name="Yao A.I."/>
            <person name="Wu D."/>
            <person name="Madern D."/>
            <person name="Eisen J.A."/>
            <person name="Darling A.E."/>
            <person name="Facciotti M.T."/>
        </authorList>
    </citation>
    <scope>NUCLEOTIDE SEQUENCE [LARGE SCALE GENOMIC DNA]</scope>
    <source>
        <strain evidence="2 3">JCM 13561</strain>
    </source>
</reference>
<organism evidence="2 3">
    <name type="scientific">Halorubrum distributum JCM 13561</name>
    <dbReference type="NCBI Taxonomy" id="1227483"/>
    <lineage>
        <taxon>Archaea</taxon>
        <taxon>Methanobacteriati</taxon>
        <taxon>Methanobacteriota</taxon>
        <taxon>Stenosarchaea group</taxon>
        <taxon>Halobacteria</taxon>
        <taxon>Halobacteriales</taxon>
        <taxon>Haloferacaceae</taxon>
        <taxon>Halorubrum</taxon>
        <taxon>Halorubrum distributum group</taxon>
    </lineage>
</organism>
<dbReference type="PATRIC" id="fig|1227483.3.peg.1038"/>
<evidence type="ECO:0000256" key="1">
    <source>
        <dbReference type="SAM" id="MobiDB-lite"/>
    </source>
</evidence>
<dbReference type="RefSeq" id="WP_008365761.1">
    <property type="nucleotide sequence ID" value="NZ_AOJF01000030.1"/>
</dbReference>
<feature type="compositionally biased region" description="Low complexity" evidence="1">
    <location>
        <begin position="34"/>
        <end position="44"/>
    </location>
</feature>
<sequence length="310" mass="32299">MPGPLGDATRRDLTDAAAVQLAAEGFEVTRPESGAEPPAVAARGRPGGGAEPPAVAARGDDRVAVEPLAADDATPTVIVSRLGHALDRDRRVLFVARDADTAAAVRDLLADPPLLAARRDGRRTFHLGPDRIPVSGGGYACVRAEGLGAPTFAWRETDTPVGPVPAHPDVDAAAVDDDGRPAVPRLVCEVDGEPVTVLAGVDSLQTPPDEAFPFAYRRDPDDKRFRVRRGEDGAVVETVGGFAALREAGYVPVPMPLVPEHALGRSIGDDALAAAWNLLVIGEGESVDDGSVDDGATGDTALDAERDRDR</sequence>
<proteinExistence type="predicted"/>
<protein>
    <submittedName>
        <fullName evidence="2">Uncharacterized protein</fullName>
    </submittedName>
</protein>
<evidence type="ECO:0000313" key="3">
    <source>
        <dbReference type="Proteomes" id="UP000011581"/>
    </source>
</evidence>
<comment type="caution">
    <text evidence="2">The sequence shown here is derived from an EMBL/GenBank/DDBJ whole genome shotgun (WGS) entry which is preliminary data.</text>
</comment>
<accession>M0NXU9</accession>
<feature type="region of interest" description="Disordered" evidence="1">
    <location>
        <begin position="24"/>
        <end position="55"/>
    </location>
</feature>
<evidence type="ECO:0000313" key="2">
    <source>
        <dbReference type="EMBL" id="EMA62079.1"/>
    </source>
</evidence>
<dbReference type="EMBL" id="AOJF01000030">
    <property type="protein sequence ID" value="EMA62079.1"/>
    <property type="molecule type" value="Genomic_DNA"/>
</dbReference>